<evidence type="ECO:0000256" key="3">
    <source>
        <dbReference type="ARBA" id="ARBA00022553"/>
    </source>
</evidence>
<evidence type="ECO:0000256" key="5">
    <source>
        <dbReference type="ARBA" id="ARBA00022741"/>
    </source>
</evidence>
<keyword evidence="3" id="KW-0597">Phosphoprotein</keyword>
<comment type="catalytic activity">
    <reaction evidence="1">
        <text>ATP + protein L-histidine = ADP + protein N-phospho-L-histidine.</text>
        <dbReference type="EC" id="2.7.13.3"/>
    </reaction>
</comment>
<dbReference type="InterPro" id="IPR011712">
    <property type="entry name" value="Sig_transdc_His_kin_sub3_dim/P"/>
</dbReference>
<dbReference type="Proteomes" id="UP001072034">
    <property type="component" value="Unassembled WGS sequence"/>
</dbReference>
<keyword evidence="6 11" id="KW-0418">Kinase</keyword>
<evidence type="ECO:0000313" key="11">
    <source>
        <dbReference type="EMBL" id="MCZ0857946.1"/>
    </source>
</evidence>
<dbReference type="SMART" id="SM00387">
    <property type="entry name" value="HATPase_c"/>
    <property type="match status" value="1"/>
</dbReference>
<proteinExistence type="predicted"/>
<dbReference type="Gene3D" id="3.30.565.10">
    <property type="entry name" value="Histidine kinase-like ATPase, C-terminal domain"/>
    <property type="match status" value="1"/>
</dbReference>
<evidence type="ECO:0000256" key="4">
    <source>
        <dbReference type="ARBA" id="ARBA00022679"/>
    </source>
</evidence>
<dbReference type="InterPro" id="IPR036890">
    <property type="entry name" value="HATPase_C_sf"/>
</dbReference>
<evidence type="ECO:0000313" key="12">
    <source>
        <dbReference type="Proteomes" id="UP001072034"/>
    </source>
</evidence>
<evidence type="ECO:0000256" key="1">
    <source>
        <dbReference type="ARBA" id="ARBA00000085"/>
    </source>
</evidence>
<dbReference type="Pfam" id="PF02518">
    <property type="entry name" value="HATPase_c"/>
    <property type="match status" value="1"/>
</dbReference>
<dbReference type="PANTHER" id="PTHR24421">
    <property type="entry name" value="NITRATE/NITRITE SENSOR PROTEIN NARX-RELATED"/>
    <property type="match status" value="1"/>
</dbReference>
<dbReference type="GO" id="GO:0016301">
    <property type="term" value="F:kinase activity"/>
    <property type="evidence" value="ECO:0007669"/>
    <property type="project" value="UniProtKB-KW"/>
</dbReference>
<evidence type="ECO:0000259" key="10">
    <source>
        <dbReference type="SMART" id="SM00387"/>
    </source>
</evidence>
<evidence type="ECO:0000256" key="6">
    <source>
        <dbReference type="ARBA" id="ARBA00022777"/>
    </source>
</evidence>
<keyword evidence="12" id="KW-1185">Reference proteome</keyword>
<evidence type="ECO:0000256" key="2">
    <source>
        <dbReference type="ARBA" id="ARBA00012438"/>
    </source>
</evidence>
<dbReference type="InterPro" id="IPR050482">
    <property type="entry name" value="Sensor_HK_TwoCompSys"/>
</dbReference>
<dbReference type="RefSeq" id="WP_268917458.1">
    <property type="nucleotide sequence ID" value="NZ_JAPTMY010000014.1"/>
</dbReference>
<keyword evidence="7" id="KW-0067">ATP-binding</keyword>
<gene>
    <name evidence="11" type="ORF">OHJ16_07795</name>
</gene>
<sequence>MVTRQRAPWSLWVRRSGASAAYLAAEIAAGWLTWLFASTLVLLPVWAAAWAGAERRLVALTGLPPIPSRATGWTGRARETAFALVLAVVAVLGTVAAGMLYAGARITLVEPLRAQAGADGGSPASTAGRCLALLVGVLGACLLPLLAVMTASGLARLSTALLSPRPEQLAEQVDALVDRAVDAEDRLILERRLMEQRLHDGAQLHLSAAGVRLGLLELRLADVEGPEGAAAREALGELRDQIDAAADAVREAAHGLTPRTLAEQGLRAALEELAAGLPVTTEVIWGGGTGAQAPSPRGEVAENLYLIASEAITNAIRHSGCSRIEVRVEHADAGDDAEDDAVVLAVRDDGAGGAVPSGQGILAMAARTRRLGGAFEADSPAGGPTTITVRIPTGGRR</sequence>
<reference evidence="11" key="1">
    <citation type="submission" date="2022-10" db="EMBL/GenBank/DDBJ databases">
        <title>Genome sequence of Actinomyces israelii ATCC 10048.</title>
        <authorList>
            <person name="Watt R.M."/>
            <person name="Tong W.M."/>
        </authorList>
    </citation>
    <scope>NUCLEOTIDE SEQUENCE</scope>
    <source>
        <strain evidence="11">ATCC 10048</strain>
    </source>
</reference>
<keyword evidence="4" id="KW-0808">Transferase</keyword>
<keyword evidence="5" id="KW-0547">Nucleotide-binding</keyword>
<dbReference type="PANTHER" id="PTHR24421:SF10">
    <property type="entry name" value="NITRATE_NITRITE SENSOR PROTEIN NARQ"/>
    <property type="match status" value="1"/>
</dbReference>
<feature type="transmembrane region" description="Helical" evidence="9">
    <location>
        <begin position="21"/>
        <end position="47"/>
    </location>
</feature>
<name>A0ABT4I877_9ACTO</name>
<evidence type="ECO:0000256" key="8">
    <source>
        <dbReference type="ARBA" id="ARBA00023012"/>
    </source>
</evidence>
<feature type="domain" description="Histidine kinase/HSP90-like ATPase" evidence="10">
    <location>
        <begin position="299"/>
        <end position="395"/>
    </location>
</feature>
<evidence type="ECO:0000256" key="9">
    <source>
        <dbReference type="SAM" id="Phobius"/>
    </source>
</evidence>
<dbReference type="SUPFAM" id="SSF55874">
    <property type="entry name" value="ATPase domain of HSP90 chaperone/DNA topoisomerase II/histidine kinase"/>
    <property type="match status" value="1"/>
</dbReference>
<keyword evidence="8" id="KW-0902">Two-component regulatory system</keyword>
<comment type="caution">
    <text evidence="11">The sequence shown here is derived from an EMBL/GenBank/DDBJ whole genome shotgun (WGS) entry which is preliminary data.</text>
</comment>
<keyword evidence="9" id="KW-0472">Membrane</keyword>
<dbReference type="EC" id="2.7.13.3" evidence="2"/>
<accession>A0ABT4I877</accession>
<protein>
    <recommendedName>
        <fullName evidence="2">histidine kinase</fullName>
        <ecNumber evidence="2">2.7.13.3</ecNumber>
    </recommendedName>
</protein>
<keyword evidence="9" id="KW-1133">Transmembrane helix</keyword>
<evidence type="ECO:0000256" key="7">
    <source>
        <dbReference type="ARBA" id="ARBA00022840"/>
    </source>
</evidence>
<organism evidence="11 12">
    <name type="scientific">Actinomyces israelii</name>
    <dbReference type="NCBI Taxonomy" id="1659"/>
    <lineage>
        <taxon>Bacteria</taxon>
        <taxon>Bacillati</taxon>
        <taxon>Actinomycetota</taxon>
        <taxon>Actinomycetes</taxon>
        <taxon>Actinomycetales</taxon>
        <taxon>Actinomycetaceae</taxon>
        <taxon>Actinomyces</taxon>
    </lineage>
</organism>
<feature type="transmembrane region" description="Helical" evidence="9">
    <location>
        <begin position="131"/>
        <end position="155"/>
    </location>
</feature>
<dbReference type="InterPro" id="IPR003594">
    <property type="entry name" value="HATPase_dom"/>
</dbReference>
<dbReference type="EMBL" id="JAPTMY010000014">
    <property type="protein sequence ID" value="MCZ0857946.1"/>
    <property type="molecule type" value="Genomic_DNA"/>
</dbReference>
<dbReference type="Pfam" id="PF07730">
    <property type="entry name" value="HisKA_3"/>
    <property type="match status" value="1"/>
</dbReference>
<keyword evidence="9" id="KW-0812">Transmembrane</keyword>
<dbReference type="CDD" id="cd16917">
    <property type="entry name" value="HATPase_UhpB-NarQ-NarX-like"/>
    <property type="match status" value="1"/>
</dbReference>
<feature type="transmembrane region" description="Helical" evidence="9">
    <location>
        <begin position="81"/>
        <end position="103"/>
    </location>
</feature>